<keyword evidence="2" id="KW-1185">Reference proteome</keyword>
<name>A0AAD2DC55_EUPCR</name>
<evidence type="ECO:0000313" key="1">
    <source>
        <dbReference type="EMBL" id="CAI2387111.1"/>
    </source>
</evidence>
<proteinExistence type="predicted"/>
<dbReference type="AlphaFoldDB" id="A0AAD2DC55"/>
<gene>
    <name evidence="1" type="ORF">ECRASSUSDP1_LOCUS28739</name>
</gene>
<protein>
    <submittedName>
        <fullName evidence="1">Uncharacterized protein</fullName>
    </submittedName>
</protein>
<accession>A0AAD2DC55</accession>
<dbReference type="EMBL" id="CAMPGE010029631">
    <property type="protein sequence ID" value="CAI2387111.1"/>
    <property type="molecule type" value="Genomic_DNA"/>
</dbReference>
<sequence length="50" mass="5903">MFYHLALVVISLTNLYEDELRCTLNLSLGELQSLLRAKMIDLFIVYSYLY</sequence>
<dbReference type="Proteomes" id="UP001295684">
    <property type="component" value="Unassembled WGS sequence"/>
</dbReference>
<comment type="caution">
    <text evidence="1">The sequence shown here is derived from an EMBL/GenBank/DDBJ whole genome shotgun (WGS) entry which is preliminary data.</text>
</comment>
<reference evidence="1" key="1">
    <citation type="submission" date="2023-07" db="EMBL/GenBank/DDBJ databases">
        <authorList>
            <consortium name="AG Swart"/>
            <person name="Singh M."/>
            <person name="Singh A."/>
            <person name="Seah K."/>
            <person name="Emmerich C."/>
        </authorList>
    </citation>
    <scope>NUCLEOTIDE SEQUENCE</scope>
    <source>
        <strain evidence="1">DP1</strain>
    </source>
</reference>
<organism evidence="1 2">
    <name type="scientific">Euplotes crassus</name>
    <dbReference type="NCBI Taxonomy" id="5936"/>
    <lineage>
        <taxon>Eukaryota</taxon>
        <taxon>Sar</taxon>
        <taxon>Alveolata</taxon>
        <taxon>Ciliophora</taxon>
        <taxon>Intramacronucleata</taxon>
        <taxon>Spirotrichea</taxon>
        <taxon>Hypotrichia</taxon>
        <taxon>Euplotida</taxon>
        <taxon>Euplotidae</taxon>
        <taxon>Moneuplotes</taxon>
    </lineage>
</organism>
<evidence type="ECO:0000313" key="2">
    <source>
        <dbReference type="Proteomes" id="UP001295684"/>
    </source>
</evidence>